<dbReference type="PANTHER" id="PTHR46401">
    <property type="entry name" value="GLYCOSYLTRANSFERASE WBBK-RELATED"/>
    <property type="match status" value="1"/>
</dbReference>
<evidence type="ECO:0000256" key="1">
    <source>
        <dbReference type="ARBA" id="ARBA00022679"/>
    </source>
</evidence>
<gene>
    <name evidence="3" type="ORF">FSA05_12120</name>
</gene>
<evidence type="ECO:0000259" key="2">
    <source>
        <dbReference type="Pfam" id="PF00534"/>
    </source>
</evidence>
<evidence type="ECO:0000313" key="4">
    <source>
        <dbReference type="Proteomes" id="UP000315827"/>
    </source>
</evidence>
<dbReference type="AlphaFoldDB" id="A0A5C6KF64"/>
<dbReference type="GO" id="GO:0009103">
    <property type="term" value="P:lipopolysaccharide biosynthetic process"/>
    <property type="evidence" value="ECO:0007669"/>
    <property type="project" value="TreeGrafter"/>
</dbReference>
<dbReference type="GO" id="GO:0016757">
    <property type="term" value="F:glycosyltransferase activity"/>
    <property type="evidence" value="ECO:0007669"/>
    <property type="project" value="InterPro"/>
</dbReference>
<dbReference type="Proteomes" id="UP000315827">
    <property type="component" value="Unassembled WGS sequence"/>
</dbReference>
<dbReference type="Pfam" id="PF00534">
    <property type="entry name" value="Glycos_transf_1"/>
    <property type="match status" value="1"/>
</dbReference>
<dbReference type="SUPFAM" id="SSF53756">
    <property type="entry name" value="UDP-Glycosyltransferase/glycogen phosphorylase"/>
    <property type="match status" value="1"/>
</dbReference>
<feature type="domain" description="Glycosyl transferase family 1" evidence="2">
    <location>
        <begin position="169"/>
        <end position="312"/>
    </location>
</feature>
<dbReference type="Gene3D" id="3.40.50.2000">
    <property type="entry name" value="Glycogen Phosphorylase B"/>
    <property type="match status" value="2"/>
</dbReference>
<sequence>MGKMKVGIVCDQFGNLQRGGAEVQVDNTVKYLNMTGDVVAEYIDRNSTDIDKYDLIHFFKSNIEYYPLACTLKEKGIPYVVSTIVFPKRYWMAVCKYRFVSYLYSSIRRMFSASFRYGLWENAACLYPNTDQEALFLKRIMKNKKIEVVLNGIDIKEMNDSLLFDSLFFDKYEFLKGQKFVLNVARIDTRKNQKNLLLACKKLDLPLVLIGKIWDEKYYKEMIGVNYNKLYYLGPIYDRKLLFSAYKACSLFCLPSTLETPGIAALEAAYFNKPVVVTKYGGTQLYFKDFAYYIEWNDVNDIANGIRSMFEVKRDTRGYISGLSWENIARTYVESYRAICE</sequence>
<reference evidence="3 4" key="1">
    <citation type="submission" date="2019-07" db="EMBL/GenBank/DDBJ databases">
        <title>Genome sequencing of Parabacteroides distasonis iSURF_7.</title>
        <authorList>
            <person name="Degefu H.N."/>
            <person name="Ruoff K.L."/>
            <person name="Price C.E."/>
            <person name="Valls R.A."/>
            <person name="O'Toole G.A."/>
        </authorList>
    </citation>
    <scope>NUCLEOTIDE SEQUENCE [LARGE SCALE GENOMIC DNA]</scope>
    <source>
        <strain evidence="3 4">CFPLTA003_1B</strain>
    </source>
</reference>
<proteinExistence type="predicted"/>
<name>A0A5C6KF64_PARDI</name>
<keyword evidence="1 3" id="KW-0808">Transferase</keyword>
<dbReference type="PANTHER" id="PTHR46401:SF2">
    <property type="entry name" value="GLYCOSYLTRANSFERASE WBBK-RELATED"/>
    <property type="match status" value="1"/>
</dbReference>
<dbReference type="RefSeq" id="WP_146375608.1">
    <property type="nucleotide sequence ID" value="NZ_VOHW01000006.1"/>
</dbReference>
<dbReference type="CDD" id="cd03801">
    <property type="entry name" value="GT4_PimA-like"/>
    <property type="match status" value="1"/>
</dbReference>
<dbReference type="EMBL" id="VOHW01000006">
    <property type="protein sequence ID" value="TWV61373.1"/>
    <property type="molecule type" value="Genomic_DNA"/>
</dbReference>
<evidence type="ECO:0000313" key="3">
    <source>
        <dbReference type="EMBL" id="TWV61373.1"/>
    </source>
</evidence>
<organism evidence="3 4">
    <name type="scientific">Parabacteroides distasonis</name>
    <dbReference type="NCBI Taxonomy" id="823"/>
    <lineage>
        <taxon>Bacteria</taxon>
        <taxon>Pseudomonadati</taxon>
        <taxon>Bacteroidota</taxon>
        <taxon>Bacteroidia</taxon>
        <taxon>Bacteroidales</taxon>
        <taxon>Tannerellaceae</taxon>
        <taxon>Parabacteroides</taxon>
    </lineage>
</organism>
<protein>
    <submittedName>
        <fullName evidence="3">Glycosyltransferase family 4 protein</fullName>
    </submittedName>
</protein>
<dbReference type="InterPro" id="IPR001296">
    <property type="entry name" value="Glyco_trans_1"/>
</dbReference>
<accession>A0A5C6KF64</accession>
<comment type="caution">
    <text evidence="3">The sequence shown here is derived from an EMBL/GenBank/DDBJ whole genome shotgun (WGS) entry which is preliminary data.</text>
</comment>